<dbReference type="RefSeq" id="WP_075058097.1">
    <property type="nucleotide sequence ID" value="NZ_CP012357.1"/>
</dbReference>
<gene>
    <name evidence="4 7" type="primary">rpsO</name>
    <name evidence="7" type="ORF">SLITO_v1c03480</name>
</gene>
<evidence type="ECO:0000256" key="2">
    <source>
        <dbReference type="ARBA" id="ARBA00023274"/>
    </source>
</evidence>
<comment type="similarity">
    <text evidence="4 5">Belongs to the universal ribosomal protein uS15 family.</text>
</comment>
<comment type="function">
    <text evidence="4 6">One of the primary rRNA binding proteins, it binds directly to 16S rRNA where it helps nucleate assembly of the platform of the 30S subunit by binding and bridging several RNA helices of the 16S rRNA.</text>
</comment>
<evidence type="ECO:0000313" key="7">
    <source>
        <dbReference type="EMBL" id="AKX34002.1"/>
    </source>
</evidence>
<keyword evidence="1 4" id="KW-0689">Ribosomal protein</keyword>
<organism evidence="7 8">
    <name type="scientific">Spiroplasma litorale</name>
    <dbReference type="NCBI Taxonomy" id="216942"/>
    <lineage>
        <taxon>Bacteria</taxon>
        <taxon>Bacillati</taxon>
        <taxon>Mycoplasmatota</taxon>
        <taxon>Mollicutes</taxon>
        <taxon>Entomoplasmatales</taxon>
        <taxon>Spiroplasmataceae</taxon>
        <taxon>Spiroplasma</taxon>
    </lineage>
</organism>
<comment type="subunit">
    <text evidence="3 4">Part of the 30S ribosomal subunit. Forms a bridge to the 50S subunit in the 70S ribosome, contacting the 23S rRNA.</text>
</comment>
<dbReference type="SMART" id="SM01387">
    <property type="entry name" value="Ribosomal_S15"/>
    <property type="match status" value="1"/>
</dbReference>
<dbReference type="PROSITE" id="PS00362">
    <property type="entry name" value="RIBOSOMAL_S15"/>
    <property type="match status" value="1"/>
</dbReference>
<dbReference type="InterPro" id="IPR009068">
    <property type="entry name" value="uS15_NS1_RNA-bd_sf"/>
</dbReference>
<dbReference type="GO" id="GO:0019843">
    <property type="term" value="F:rRNA binding"/>
    <property type="evidence" value="ECO:0007669"/>
    <property type="project" value="UniProtKB-UniRule"/>
</dbReference>
<dbReference type="STRING" id="216942.SLITO_v1c03480"/>
<dbReference type="NCBIfam" id="TIGR00952">
    <property type="entry name" value="S15_bact"/>
    <property type="match status" value="1"/>
</dbReference>
<dbReference type="InterPro" id="IPR000589">
    <property type="entry name" value="Ribosomal_uS15"/>
</dbReference>
<dbReference type="AlphaFoldDB" id="A0A0K1W1N1"/>
<dbReference type="FunFam" id="1.10.287.10:FF:000002">
    <property type="entry name" value="30S ribosomal protein S15"/>
    <property type="match status" value="1"/>
</dbReference>
<protein>
    <recommendedName>
        <fullName evidence="4">Small ribosomal subunit protein uS15</fullName>
    </recommendedName>
</protein>
<dbReference type="GO" id="GO:0022627">
    <property type="term" value="C:cytosolic small ribosomal subunit"/>
    <property type="evidence" value="ECO:0007669"/>
    <property type="project" value="TreeGrafter"/>
</dbReference>
<dbReference type="Gene3D" id="6.10.250.3130">
    <property type="match status" value="1"/>
</dbReference>
<dbReference type="EMBL" id="CP012357">
    <property type="protein sequence ID" value="AKX34002.1"/>
    <property type="molecule type" value="Genomic_DNA"/>
</dbReference>
<name>A0A0K1W1N1_9MOLU</name>
<keyword evidence="2 4" id="KW-0687">Ribonucleoprotein</keyword>
<evidence type="ECO:0000256" key="6">
    <source>
        <dbReference type="RuleBase" id="RU004524"/>
    </source>
</evidence>
<evidence type="ECO:0000256" key="4">
    <source>
        <dbReference type="HAMAP-Rule" id="MF_01343"/>
    </source>
</evidence>
<evidence type="ECO:0000313" key="8">
    <source>
        <dbReference type="Proteomes" id="UP000067476"/>
    </source>
</evidence>
<dbReference type="PATRIC" id="fig|216942.3.peg.351"/>
<dbReference type="CDD" id="cd00353">
    <property type="entry name" value="Ribosomal_S15p_S13e"/>
    <property type="match status" value="1"/>
</dbReference>
<evidence type="ECO:0000256" key="5">
    <source>
        <dbReference type="RuleBase" id="RU003919"/>
    </source>
</evidence>
<dbReference type="Pfam" id="PF00312">
    <property type="entry name" value="Ribosomal_S15"/>
    <property type="match status" value="1"/>
</dbReference>
<dbReference type="GO" id="GO:0006412">
    <property type="term" value="P:translation"/>
    <property type="evidence" value="ECO:0007669"/>
    <property type="project" value="UniProtKB-UniRule"/>
</dbReference>
<reference evidence="7 8" key="1">
    <citation type="journal article" date="2015" name="Genome Announc.">
        <title>Complete Genome Sequence of Spiroplasma litorale TN-1T (DSM 21781), a Bacterium Isolated from a Green-Eyed Horsefly (Tabanus nigrovittatus).</title>
        <authorList>
            <person name="Lo W.S."/>
            <person name="Lai Y.C."/>
            <person name="Lien Y.W."/>
            <person name="Wang T.H."/>
            <person name="Kuo C.H."/>
        </authorList>
    </citation>
    <scope>NUCLEOTIDE SEQUENCE [LARGE SCALE GENOMIC DNA]</scope>
    <source>
        <strain evidence="7 8">TN-1</strain>
    </source>
</reference>
<dbReference type="PANTHER" id="PTHR23321">
    <property type="entry name" value="RIBOSOMAL PROTEIN S15, BACTERIAL AND ORGANELLAR"/>
    <property type="match status" value="1"/>
</dbReference>
<evidence type="ECO:0000256" key="3">
    <source>
        <dbReference type="ARBA" id="ARBA00064542"/>
    </source>
</evidence>
<dbReference type="KEGG" id="sll:SLITO_v1c03480"/>
<dbReference type="OrthoDB" id="9799262at2"/>
<dbReference type="GO" id="GO:0003735">
    <property type="term" value="F:structural constituent of ribosome"/>
    <property type="evidence" value="ECO:0007669"/>
    <property type="project" value="InterPro"/>
</dbReference>
<proteinExistence type="inferred from homology"/>
<dbReference type="Proteomes" id="UP000067476">
    <property type="component" value="Chromosome"/>
</dbReference>
<evidence type="ECO:0000256" key="1">
    <source>
        <dbReference type="ARBA" id="ARBA00022980"/>
    </source>
</evidence>
<accession>A0A0K1W1N1</accession>
<sequence>MVSKEEKIEIIKNFGTDKNDTGSAEVQIAILTKDIQNLTEHLNLHKKDITSRRSLLKKVAQRRHLLNFLLRKNVNRYKSIIEKLNIRK</sequence>
<comment type="function">
    <text evidence="4">Forms an intersubunit bridge (bridge B4) with the 23S rRNA of the 50S subunit in the ribosome.</text>
</comment>
<dbReference type="PANTHER" id="PTHR23321:SF26">
    <property type="entry name" value="SMALL RIBOSOMAL SUBUNIT PROTEIN US15M"/>
    <property type="match status" value="1"/>
</dbReference>
<dbReference type="InterPro" id="IPR005290">
    <property type="entry name" value="Ribosomal_uS15_bac-type"/>
</dbReference>
<dbReference type="HAMAP" id="MF_01343_B">
    <property type="entry name" value="Ribosomal_uS15_B"/>
    <property type="match status" value="1"/>
</dbReference>
<dbReference type="Gene3D" id="1.10.287.10">
    <property type="entry name" value="S15/NS1, RNA-binding"/>
    <property type="match status" value="1"/>
</dbReference>
<keyword evidence="4 6" id="KW-0694">RNA-binding</keyword>
<keyword evidence="8" id="KW-1185">Reference proteome</keyword>
<dbReference type="SUPFAM" id="SSF47060">
    <property type="entry name" value="S15/NS1 RNA-binding domain"/>
    <property type="match status" value="1"/>
</dbReference>
<keyword evidence="4 6" id="KW-0699">rRNA-binding</keyword>